<name>A0ACB9KIG4_BAUVA</name>
<evidence type="ECO:0000313" key="2">
    <source>
        <dbReference type="Proteomes" id="UP000828941"/>
    </source>
</evidence>
<gene>
    <name evidence="1" type="ORF">L6164_036863</name>
</gene>
<sequence length="91" mass="9855">MTWRRSLVQTHFTKMALSGGAKQWLLSFPSNFQDLGLRNAVQVPNNSHTPLCIALEKQCAMGLISRILSACHFILSSNDDASGTVGAFCGS</sequence>
<comment type="caution">
    <text evidence="1">The sequence shown here is derived from an EMBL/GenBank/DDBJ whole genome shotgun (WGS) entry which is preliminary data.</text>
</comment>
<accession>A0ACB9KIG4</accession>
<dbReference type="EMBL" id="CM039439">
    <property type="protein sequence ID" value="KAI4296947.1"/>
    <property type="molecule type" value="Genomic_DNA"/>
</dbReference>
<organism evidence="1 2">
    <name type="scientific">Bauhinia variegata</name>
    <name type="common">Purple orchid tree</name>
    <name type="synonym">Phanera variegata</name>
    <dbReference type="NCBI Taxonomy" id="167791"/>
    <lineage>
        <taxon>Eukaryota</taxon>
        <taxon>Viridiplantae</taxon>
        <taxon>Streptophyta</taxon>
        <taxon>Embryophyta</taxon>
        <taxon>Tracheophyta</taxon>
        <taxon>Spermatophyta</taxon>
        <taxon>Magnoliopsida</taxon>
        <taxon>eudicotyledons</taxon>
        <taxon>Gunneridae</taxon>
        <taxon>Pentapetalae</taxon>
        <taxon>rosids</taxon>
        <taxon>fabids</taxon>
        <taxon>Fabales</taxon>
        <taxon>Fabaceae</taxon>
        <taxon>Cercidoideae</taxon>
        <taxon>Cercideae</taxon>
        <taxon>Bauhiniinae</taxon>
        <taxon>Bauhinia</taxon>
    </lineage>
</organism>
<dbReference type="Proteomes" id="UP000828941">
    <property type="component" value="Chromosome 14"/>
</dbReference>
<evidence type="ECO:0000313" key="1">
    <source>
        <dbReference type="EMBL" id="KAI4296947.1"/>
    </source>
</evidence>
<keyword evidence="2" id="KW-1185">Reference proteome</keyword>
<reference evidence="1 2" key="1">
    <citation type="journal article" date="2022" name="DNA Res.">
        <title>Chromosomal-level genome assembly of the orchid tree Bauhinia variegata (Leguminosae; Cercidoideae) supports the allotetraploid origin hypothesis of Bauhinia.</title>
        <authorList>
            <person name="Zhong Y."/>
            <person name="Chen Y."/>
            <person name="Zheng D."/>
            <person name="Pang J."/>
            <person name="Liu Y."/>
            <person name="Luo S."/>
            <person name="Meng S."/>
            <person name="Qian L."/>
            <person name="Wei D."/>
            <person name="Dai S."/>
            <person name="Zhou R."/>
        </authorList>
    </citation>
    <scope>NUCLEOTIDE SEQUENCE [LARGE SCALE GENOMIC DNA]</scope>
    <source>
        <strain evidence="1">BV-YZ2020</strain>
    </source>
</reference>
<protein>
    <submittedName>
        <fullName evidence="1">Uncharacterized protein</fullName>
    </submittedName>
</protein>
<proteinExistence type="predicted"/>